<dbReference type="Pfam" id="PF03807">
    <property type="entry name" value="F420_oxidored"/>
    <property type="match status" value="1"/>
</dbReference>
<keyword evidence="4" id="KW-1185">Reference proteome</keyword>
<organism evidence="3 4">
    <name type="scientific">Aquimarina celericrescens</name>
    <dbReference type="NCBI Taxonomy" id="1964542"/>
    <lineage>
        <taxon>Bacteria</taxon>
        <taxon>Pseudomonadati</taxon>
        <taxon>Bacteroidota</taxon>
        <taxon>Flavobacteriia</taxon>
        <taxon>Flavobacteriales</taxon>
        <taxon>Flavobacteriaceae</taxon>
        <taxon>Aquimarina</taxon>
    </lineage>
</organism>
<dbReference type="Gene3D" id="1.10.1040.20">
    <property type="entry name" value="ProC-like, C-terminal domain"/>
    <property type="match status" value="1"/>
</dbReference>
<dbReference type="InterPro" id="IPR028939">
    <property type="entry name" value="P5C_Rdtase_cat_N"/>
</dbReference>
<dbReference type="Gene3D" id="3.40.50.720">
    <property type="entry name" value="NAD(P)-binding Rossmann-like Domain"/>
    <property type="match status" value="1"/>
</dbReference>
<proteinExistence type="predicted"/>
<dbReference type="PANTHER" id="PTHR40459">
    <property type="entry name" value="CONSERVED HYPOTHETICAL ALANINE AND LEUCINE RICH PROTEIN"/>
    <property type="match status" value="1"/>
</dbReference>
<reference evidence="4" key="1">
    <citation type="journal article" date="2019" name="Int. J. Syst. Evol. Microbiol.">
        <title>The Global Catalogue of Microorganisms (GCM) 10K type strain sequencing project: providing services to taxonomists for standard genome sequencing and annotation.</title>
        <authorList>
            <consortium name="The Broad Institute Genomics Platform"/>
            <consortium name="The Broad Institute Genome Sequencing Center for Infectious Disease"/>
            <person name="Wu L."/>
            <person name="Ma J."/>
        </authorList>
    </citation>
    <scope>NUCLEOTIDE SEQUENCE [LARGE SCALE GENOMIC DNA]</scope>
    <source>
        <strain evidence="4">DT92</strain>
    </source>
</reference>
<dbReference type="Pfam" id="PF10728">
    <property type="entry name" value="DUF2520"/>
    <property type="match status" value="1"/>
</dbReference>
<dbReference type="InterPro" id="IPR008927">
    <property type="entry name" value="6-PGluconate_DH-like_C_sf"/>
</dbReference>
<dbReference type="Proteomes" id="UP001597344">
    <property type="component" value="Unassembled WGS sequence"/>
</dbReference>
<comment type="caution">
    <text evidence="3">The sequence shown here is derived from an EMBL/GenBank/DDBJ whole genome shotgun (WGS) entry which is preliminary data.</text>
</comment>
<accession>A0ABW5AU36</accession>
<dbReference type="SUPFAM" id="SSF51735">
    <property type="entry name" value="NAD(P)-binding Rossmann-fold domains"/>
    <property type="match status" value="1"/>
</dbReference>
<dbReference type="InterPro" id="IPR018931">
    <property type="entry name" value="DUF2520"/>
</dbReference>
<sequence length="254" mass="28727">MIRVVILGSGNVAQHLYTGFLDQKHAKVIQCYNRKRLLFHPAQEENSITDDIGSLKEADIYILAVSDNAITPLSAQLPFKNKLVVHTSGSVPMKALCNLNKRGVFYPLQTFSRDKNIDFDSVPICIEAEEEKDVHLLKDLATPLSSKIYEISSDQRNILHVSAVFVNNFTNHLFSIGNDICKEHNIPFEILYPLIQETAQKVIQMNPDQAQTGPAIRKDTKTIERHLNILSDPLQKEIYQTLTKAIQSKYGKKL</sequence>
<dbReference type="InterPro" id="IPR037108">
    <property type="entry name" value="TM1727-like_C_sf"/>
</dbReference>
<dbReference type="RefSeq" id="WP_378318596.1">
    <property type="nucleotide sequence ID" value="NZ_JBHUHY010000002.1"/>
</dbReference>
<name>A0ABW5AU36_9FLAO</name>
<feature type="domain" description="Pyrroline-5-carboxylate reductase catalytic N-terminal" evidence="1">
    <location>
        <begin position="3"/>
        <end position="87"/>
    </location>
</feature>
<dbReference type="EMBL" id="JBHUHY010000002">
    <property type="protein sequence ID" value="MFD2185621.1"/>
    <property type="molecule type" value="Genomic_DNA"/>
</dbReference>
<gene>
    <name evidence="3" type="ORF">ACFSJT_02370</name>
</gene>
<dbReference type="PANTHER" id="PTHR40459:SF1">
    <property type="entry name" value="CONSERVED HYPOTHETICAL ALANINE AND LEUCINE RICH PROTEIN"/>
    <property type="match status" value="1"/>
</dbReference>
<evidence type="ECO:0000313" key="4">
    <source>
        <dbReference type="Proteomes" id="UP001597344"/>
    </source>
</evidence>
<evidence type="ECO:0000313" key="3">
    <source>
        <dbReference type="EMBL" id="MFD2185621.1"/>
    </source>
</evidence>
<feature type="domain" description="DUF2520" evidence="2">
    <location>
        <begin position="122"/>
        <end position="245"/>
    </location>
</feature>
<dbReference type="SUPFAM" id="SSF48179">
    <property type="entry name" value="6-phosphogluconate dehydrogenase C-terminal domain-like"/>
    <property type="match status" value="1"/>
</dbReference>
<evidence type="ECO:0000259" key="1">
    <source>
        <dbReference type="Pfam" id="PF03807"/>
    </source>
</evidence>
<protein>
    <submittedName>
        <fullName evidence="3">Rossmann-like and DUF2520 domain-containing protein</fullName>
    </submittedName>
</protein>
<dbReference type="InterPro" id="IPR036291">
    <property type="entry name" value="NAD(P)-bd_dom_sf"/>
</dbReference>
<evidence type="ECO:0000259" key="2">
    <source>
        <dbReference type="Pfam" id="PF10728"/>
    </source>
</evidence>